<feature type="region of interest" description="Disordered" evidence="1">
    <location>
        <begin position="1"/>
        <end position="51"/>
    </location>
</feature>
<accession>A0ABR4L5T3</accession>
<dbReference type="GeneID" id="98141846"/>
<evidence type="ECO:0000313" key="3">
    <source>
        <dbReference type="Proteomes" id="UP001610432"/>
    </source>
</evidence>
<evidence type="ECO:0008006" key="4">
    <source>
        <dbReference type="Google" id="ProtNLM"/>
    </source>
</evidence>
<name>A0ABR4L5T3_9EURO</name>
<evidence type="ECO:0000313" key="2">
    <source>
        <dbReference type="EMBL" id="KAL2859830.1"/>
    </source>
</evidence>
<sequence length="589" mass="65305">MNNVTRQSPKGGLGVGRNRARHPSLFPTASDTTLSREGGFPNVSGPEEPAGNLLNTIPWTANNGPGVIPDRAQPVGLRGFTGLTPSPLDELSPFESHLLRAIYSTGFDTIFSSRMSRYGCPFLSDSNIGEDYNSILDVCKRLDRWMAEMSQQDPVPAWNGSMEEHSAQDIVEDTSLHSSIAAFSARWLPLVSRTSDGSLGYQNVIHALWRHARRDMLRVINRPSYQSMLALFLFALTPVPAGISEEEESEGICGQICIHAGLQHIQALRARQRSLQFNGTKVAESIESMEVPPLAQTVRATDFITAENIAYWAALTFDTSASLTLNCRSLLSSGVFGFEAELPWRLVWTGATMFRDKLDNRQANSTYNVTDEDANQIIASGMAWKLLTWKLIAVFKEALRDGHDESEVQRVFSLVVGAIQQFNTTYRQPLEACQRRMPFLGQHTKLRWYSLMLHYYLSILLLANVIEAANRLDLLPDIEEANTEAESVVINMLMFGLHNTVSLSIKMGSGSNGAVGVTQTSITVSIISIDPYPHHVVAVLQLVRKAIDRDLTRGKLSQGAYENLRAVLERVLDHLPRSSKSVKTVSEIF</sequence>
<comment type="caution">
    <text evidence="2">The sequence shown here is derived from an EMBL/GenBank/DDBJ whole genome shotgun (WGS) entry which is preliminary data.</text>
</comment>
<gene>
    <name evidence="2" type="ORF">BJX67DRAFT_28937</name>
</gene>
<dbReference type="Proteomes" id="UP001610432">
    <property type="component" value="Unassembled WGS sequence"/>
</dbReference>
<evidence type="ECO:0000256" key="1">
    <source>
        <dbReference type="SAM" id="MobiDB-lite"/>
    </source>
</evidence>
<keyword evidence="3" id="KW-1185">Reference proteome</keyword>
<protein>
    <recommendedName>
        <fullName evidence="4">Transcription factor domain-containing protein</fullName>
    </recommendedName>
</protein>
<reference evidence="2 3" key="1">
    <citation type="submission" date="2024-07" db="EMBL/GenBank/DDBJ databases">
        <title>Section-level genome sequencing and comparative genomics of Aspergillus sections Usti and Cavernicolus.</title>
        <authorList>
            <consortium name="Lawrence Berkeley National Laboratory"/>
            <person name="Nybo J.L."/>
            <person name="Vesth T.C."/>
            <person name="Theobald S."/>
            <person name="Frisvad J.C."/>
            <person name="Larsen T.O."/>
            <person name="Kjaerboelling I."/>
            <person name="Rothschild-Mancinelli K."/>
            <person name="Lyhne E.K."/>
            <person name="Kogle M.E."/>
            <person name="Barry K."/>
            <person name="Clum A."/>
            <person name="Na H."/>
            <person name="Ledsgaard L."/>
            <person name="Lin J."/>
            <person name="Lipzen A."/>
            <person name="Kuo A."/>
            <person name="Riley R."/>
            <person name="Mondo S."/>
            <person name="Labutti K."/>
            <person name="Haridas S."/>
            <person name="Pangalinan J."/>
            <person name="Salamov A.A."/>
            <person name="Simmons B.A."/>
            <person name="Magnuson J.K."/>
            <person name="Chen J."/>
            <person name="Drula E."/>
            <person name="Henrissat B."/>
            <person name="Wiebenga A."/>
            <person name="Lubbers R.J."/>
            <person name="Gomes A.C."/>
            <person name="Macurrencykelacurrency M.R."/>
            <person name="Stajich J."/>
            <person name="Grigoriev I.V."/>
            <person name="Mortensen U.H."/>
            <person name="De Vries R.P."/>
            <person name="Baker S.E."/>
            <person name="Andersen M.R."/>
        </authorList>
    </citation>
    <scope>NUCLEOTIDE SEQUENCE [LARGE SCALE GENOMIC DNA]</scope>
    <source>
        <strain evidence="2 3">CBS 449.75</strain>
    </source>
</reference>
<dbReference type="RefSeq" id="XP_070880386.1">
    <property type="nucleotide sequence ID" value="XM_071026774.1"/>
</dbReference>
<dbReference type="EMBL" id="JBFXLQ010000106">
    <property type="protein sequence ID" value="KAL2859830.1"/>
    <property type="molecule type" value="Genomic_DNA"/>
</dbReference>
<proteinExistence type="predicted"/>
<organism evidence="2 3">
    <name type="scientific">Aspergillus lucknowensis</name>
    <dbReference type="NCBI Taxonomy" id="176173"/>
    <lineage>
        <taxon>Eukaryota</taxon>
        <taxon>Fungi</taxon>
        <taxon>Dikarya</taxon>
        <taxon>Ascomycota</taxon>
        <taxon>Pezizomycotina</taxon>
        <taxon>Eurotiomycetes</taxon>
        <taxon>Eurotiomycetidae</taxon>
        <taxon>Eurotiales</taxon>
        <taxon>Aspergillaceae</taxon>
        <taxon>Aspergillus</taxon>
        <taxon>Aspergillus subgen. Nidulantes</taxon>
    </lineage>
</organism>